<dbReference type="InterPro" id="IPR006140">
    <property type="entry name" value="D-isomer_DH_NAD-bd"/>
</dbReference>
<keyword evidence="3 5" id="KW-0560">Oxidoreductase</keyword>
<organism evidence="8 9">
    <name type="scientific">Candidatus Pullichristensenella excrementigallinarum</name>
    <dbReference type="NCBI Taxonomy" id="2840907"/>
    <lineage>
        <taxon>Bacteria</taxon>
        <taxon>Bacillati</taxon>
        <taxon>Bacillota</taxon>
        <taxon>Clostridia</taxon>
        <taxon>Candidatus Pullichristensenella</taxon>
    </lineage>
</organism>
<dbReference type="PROSITE" id="PS00065">
    <property type="entry name" value="D_2_HYDROXYACID_DH_1"/>
    <property type="match status" value="1"/>
</dbReference>
<dbReference type="PROSITE" id="PS00670">
    <property type="entry name" value="D_2_HYDROXYACID_DH_2"/>
    <property type="match status" value="1"/>
</dbReference>
<proteinExistence type="inferred from homology"/>
<dbReference type="CDD" id="cd12172">
    <property type="entry name" value="PGDH_like_2"/>
    <property type="match status" value="1"/>
</dbReference>
<evidence type="ECO:0000256" key="5">
    <source>
        <dbReference type="RuleBase" id="RU003719"/>
    </source>
</evidence>
<dbReference type="PROSITE" id="PS00671">
    <property type="entry name" value="D_2_HYDROXYACID_DH_3"/>
    <property type="match status" value="1"/>
</dbReference>
<dbReference type="InterPro" id="IPR006139">
    <property type="entry name" value="D-isomer_2_OHA_DH_cat_dom"/>
</dbReference>
<accession>A0A9D1IBT7</accession>
<dbReference type="Proteomes" id="UP000824072">
    <property type="component" value="Unassembled WGS sequence"/>
</dbReference>
<evidence type="ECO:0000259" key="7">
    <source>
        <dbReference type="Pfam" id="PF02826"/>
    </source>
</evidence>
<reference evidence="8" key="2">
    <citation type="journal article" date="2021" name="PeerJ">
        <title>Extensive microbial diversity within the chicken gut microbiome revealed by metagenomics and culture.</title>
        <authorList>
            <person name="Gilroy R."/>
            <person name="Ravi A."/>
            <person name="Getino M."/>
            <person name="Pursley I."/>
            <person name="Horton D.L."/>
            <person name="Alikhan N.F."/>
            <person name="Baker D."/>
            <person name="Gharbi K."/>
            <person name="Hall N."/>
            <person name="Watson M."/>
            <person name="Adriaenssens E.M."/>
            <person name="Foster-Nyarko E."/>
            <person name="Jarju S."/>
            <person name="Secka A."/>
            <person name="Antonio M."/>
            <person name="Oren A."/>
            <person name="Chaudhuri R.R."/>
            <person name="La Ragione R."/>
            <person name="Hildebrand F."/>
            <person name="Pallen M.J."/>
        </authorList>
    </citation>
    <scope>NUCLEOTIDE SEQUENCE</scope>
    <source>
        <strain evidence="8">ChiHcec3-11533</strain>
    </source>
</reference>
<protein>
    <submittedName>
        <fullName evidence="8">Phosphoglycerate dehydrogenase</fullName>
    </submittedName>
</protein>
<dbReference type="SUPFAM" id="SSF51735">
    <property type="entry name" value="NAD(P)-binding Rossmann-fold domains"/>
    <property type="match status" value="1"/>
</dbReference>
<evidence type="ECO:0000256" key="2">
    <source>
        <dbReference type="ARBA" id="ARBA00022605"/>
    </source>
</evidence>
<dbReference type="Pfam" id="PF02826">
    <property type="entry name" value="2-Hacid_dh_C"/>
    <property type="match status" value="1"/>
</dbReference>
<dbReference type="Gene3D" id="3.40.50.720">
    <property type="entry name" value="NAD(P)-binding Rossmann-like Domain"/>
    <property type="match status" value="2"/>
</dbReference>
<keyword evidence="2" id="KW-0028">Amino-acid biosynthesis</keyword>
<comment type="caution">
    <text evidence="8">The sequence shown here is derived from an EMBL/GenBank/DDBJ whole genome shotgun (WGS) entry which is preliminary data.</text>
</comment>
<dbReference type="GO" id="GO:0051287">
    <property type="term" value="F:NAD binding"/>
    <property type="evidence" value="ECO:0007669"/>
    <property type="project" value="InterPro"/>
</dbReference>
<dbReference type="InterPro" id="IPR036291">
    <property type="entry name" value="NAD(P)-bd_dom_sf"/>
</dbReference>
<feature type="domain" description="D-isomer specific 2-hydroxyacid dehydrogenase catalytic" evidence="6">
    <location>
        <begin position="15"/>
        <end position="303"/>
    </location>
</feature>
<reference evidence="8" key="1">
    <citation type="submission" date="2020-10" db="EMBL/GenBank/DDBJ databases">
        <authorList>
            <person name="Gilroy R."/>
        </authorList>
    </citation>
    <scope>NUCLEOTIDE SEQUENCE</scope>
    <source>
        <strain evidence="8">ChiHcec3-11533</strain>
    </source>
</reference>
<dbReference type="PANTHER" id="PTHR42789">
    <property type="entry name" value="D-ISOMER SPECIFIC 2-HYDROXYACID DEHYDROGENASE FAMILY PROTEIN (AFU_ORTHOLOGUE AFUA_6G10090)"/>
    <property type="match status" value="1"/>
</dbReference>
<evidence type="ECO:0000256" key="3">
    <source>
        <dbReference type="ARBA" id="ARBA00023002"/>
    </source>
</evidence>
<dbReference type="InterPro" id="IPR029753">
    <property type="entry name" value="D-isomer_DH_CS"/>
</dbReference>
<evidence type="ECO:0000256" key="1">
    <source>
        <dbReference type="ARBA" id="ARBA00005854"/>
    </source>
</evidence>
<dbReference type="GO" id="GO:0008652">
    <property type="term" value="P:amino acid biosynthetic process"/>
    <property type="evidence" value="ECO:0007669"/>
    <property type="project" value="UniProtKB-KW"/>
</dbReference>
<keyword evidence="4" id="KW-0520">NAD</keyword>
<comment type="similarity">
    <text evidence="1 5">Belongs to the D-isomer specific 2-hydroxyacid dehydrogenase family.</text>
</comment>
<dbReference type="InterPro" id="IPR029752">
    <property type="entry name" value="D-isomer_DH_CS1"/>
</dbReference>
<dbReference type="InterPro" id="IPR050857">
    <property type="entry name" value="D-2-hydroxyacid_DH"/>
</dbReference>
<sequence>MEKVLVTPRSYGKGHPELFEMLEKAGLEVVRNDTGGILTKEQMMEKIADCAGVIVGVDPMDADVLAAASNLRAIAKYGVGVDNIDLDAAKARNIKVSRTVGANSEAVADYAMALMLALSRKVLPIDKKCRVGDWSKISTIDVSRKTVGIFGLGAIGKNVAKRCQGFSMRVLAYDVYWDAEYAKNNDIAYAEPETIFREADFISLHLPLLPETRNFVGKEQIGWMKPTAILVNTARGGLIDDDALLDALAEGRIYGAGLDAFSQEPPKDERWYQLDNVVLGSHCAASTAGATENMGRMATENLLRDLGKL</sequence>
<dbReference type="SUPFAM" id="SSF52283">
    <property type="entry name" value="Formate/glycerate dehydrogenase catalytic domain-like"/>
    <property type="match status" value="1"/>
</dbReference>
<dbReference type="FunFam" id="3.40.50.720:FF:000203">
    <property type="entry name" value="D-3-phosphoglycerate dehydrogenase (SerA)"/>
    <property type="match status" value="1"/>
</dbReference>
<gene>
    <name evidence="8" type="ORF">IAB02_07445</name>
</gene>
<dbReference type="Pfam" id="PF00389">
    <property type="entry name" value="2-Hacid_dh"/>
    <property type="match status" value="1"/>
</dbReference>
<dbReference type="PANTHER" id="PTHR42789:SF1">
    <property type="entry name" value="D-ISOMER SPECIFIC 2-HYDROXYACID DEHYDROGENASE FAMILY PROTEIN (AFU_ORTHOLOGUE AFUA_6G10090)"/>
    <property type="match status" value="1"/>
</dbReference>
<dbReference type="EMBL" id="DVMU01000168">
    <property type="protein sequence ID" value="HIU34382.1"/>
    <property type="molecule type" value="Genomic_DNA"/>
</dbReference>
<evidence type="ECO:0000313" key="9">
    <source>
        <dbReference type="Proteomes" id="UP000824072"/>
    </source>
</evidence>
<evidence type="ECO:0000256" key="4">
    <source>
        <dbReference type="ARBA" id="ARBA00023027"/>
    </source>
</evidence>
<evidence type="ECO:0000259" key="6">
    <source>
        <dbReference type="Pfam" id="PF00389"/>
    </source>
</evidence>
<dbReference type="GO" id="GO:0016616">
    <property type="term" value="F:oxidoreductase activity, acting on the CH-OH group of donors, NAD or NADP as acceptor"/>
    <property type="evidence" value="ECO:0007669"/>
    <property type="project" value="InterPro"/>
</dbReference>
<evidence type="ECO:0000313" key="8">
    <source>
        <dbReference type="EMBL" id="HIU34382.1"/>
    </source>
</evidence>
<feature type="domain" description="D-isomer specific 2-hydroxyacid dehydrogenase NAD-binding" evidence="7">
    <location>
        <begin position="112"/>
        <end position="284"/>
    </location>
</feature>
<dbReference type="AlphaFoldDB" id="A0A9D1IBT7"/>
<name>A0A9D1IBT7_9FIRM</name>